<dbReference type="InterPro" id="IPR036388">
    <property type="entry name" value="WH-like_DNA-bd_sf"/>
</dbReference>
<keyword evidence="3" id="KW-0804">Transcription</keyword>
<evidence type="ECO:0000259" key="4">
    <source>
        <dbReference type="PROSITE" id="PS50043"/>
    </source>
</evidence>
<proteinExistence type="predicted"/>
<sequence length="240" mass="27156">MTPKQTSFAYALAKIQQLQDMYSKYFQVSITIYNVDNQPVTIPSNQIPFCNSKLTDTDSVCQVFSKRLTQRPPEALTVTTCPYQCFYAIAPLGLPLDISDTDNANFYIIITQPQHQNTEALFTSFHDIESFSSDPETTDFYELSNLIVSGFDIIFSLMSSNDLALTFHKKDKIKINKEALSELTSREQEIIHLVSIGMSNQQIAGHLQISEHTVKAHISNILKKLSLSNRTQLAVYEMLN</sequence>
<keyword evidence="1" id="KW-0805">Transcription regulation</keyword>
<accession>A0A174H1I5</accession>
<dbReference type="AlphaFoldDB" id="A0A174H1I5"/>
<evidence type="ECO:0000256" key="1">
    <source>
        <dbReference type="ARBA" id="ARBA00023015"/>
    </source>
</evidence>
<dbReference type="InterPro" id="IPR000792">
    <property type="entry name" value="Tscrpt_reg_LuxR_C"/>
</dbReference>
<dbReference type="GO" id="GO:0003677">
    <property type="term" value="F:DNA binding"/>
    <property type="evidence" value="ECO:0007669"/>
    <property type="project" value="UniProtKB-KW"/>
</dbReference>
<keyword evidence="2" id="KW-0238">DNA-binding</keyword>
<evidence type="ECO:0000256" key="2">
    <source>
        <dbReference type="ARBA" id="ARBA00023125"/>
    </source>
</evidence>
<dbReference type="SMART" id="SM00421">
    <property type="entry name" value="HTH_LUXR"/>
    <property type="match status" value="1"/>
</dbReference>
<dbReference type="Pfam" id="PF10114">
    <property type="entry name" value="PocR"/>
    <property type="match status" value="1"/>
</dbReference>
<evidence type="ECO:0000256" key="3">
    <source>
        <dbReference type="ARBA" id="ARBA00023163"/>
    </source>
</evidence>
<dbReference type="STRING" id="39482.ERS852491_02914"/>
<dbReference type="PROSITE" id="PS50043">
    <property type="entry name" value="HTH_LUXR_2"/>
    <property type="match status" value="1"/>
</dbReference>
<dbReference type="CDD" id="cd06170">
    <property type="entry name" value="LuxR_C_like"/>
    <property type="match status" value="1"/>
</dbReference>
<evidence type="ECO:0000313" key="6">
    <source>
        <dbReference type="Proteomes" id="UP000095544"/>
    </source>
</evidence>
<dbReference type="InterPro" id="IPR016032">
    <property type="entry name" value="Sig_transdc_resp-reg_C-effctor"/>
</dbReference>
<name>A0A174H1I5_9FIRM</name>
<gene>
    <name evidence="5" type="primary">vraR_1</name>
    <name evidence="5" type="ORF">ERS852491_02914</name>
</gene>
<dbReference type="InterPro" id="IPR018771">
    <property type="entry name" value="PocR_dom"/>
</dbReference>
<dbReference type="RefSeq" id="WP_050641443.1">
    <property type="nucleotide sequence ID" value="NZ_CABKUE010000009.1"/>
</dbReference>
<dbReference type="Pfam" id="PF00196">
    <property type="entry name" value="GerE"/>
    <property type="match status" value="1"/>
</dbReference>
<dbReference type="OrthoDB" id="9779069at2"/>
<feature type="domain" description="HTH luxR-type" evidence="4">
    <location>
        <begin position="176"/>
        <end position="240"/>
    </location>
</feature>
<dbReference type="Proteomes" id="UP000095544">
    <property type="component" value="Unassembled WGS sequence"/>
</dbReference>
<dbReference type="PRINTS" id="PR00038">
    <property type="entry name" value="HTHLUXR"/>
</dbReference>
<dbReference type="PROSITE" id="PS00622">
    <property type="entry name" value="HTH_LUXR_1"/>
    <property type="match status" value="1"/>
</dbReference>
<organism evidence="5 6">
    <name type="scientific">Faecalicatena contorta</name>
    <dbReference type="NCBI Taxonomy" id="39482"/>
    <lineage>
        <taxon>Bacteria</taxon>
        <taxon>Bacillati</taxon>
        <taxon>Bacillota</taxon>
        <taxon>Clostridia</taxon>
        <taxon>Lachnospirales</taxon>
        <taxon>Lachnospiraceae</taxon>
        <taxon>Faecalicatena</taxon>
    </lineage>
</organism>
<protein>
    <submittedName>
        <fullName evidence="5">Response regulator protein vraR</fullName>
    </submittedName>
</protein>
<dbReference type="Gene3D" id="1.10.10.10">
    <property type="entry name" value="Winged helix-like DNA-binding domain superfamily/Winged helix DNA-binding domain"/>
    <property type="match status" value="1"/>
</dbReference>
<dbReference type="EMBL" id="CYZU01000027">
    <property type="protein sequence ID" value="CUO66940.1"/>
    <property type="molecule type" value="Genomic_DNA"/>
</dbReference>
<evidence type="ECO:0000313" key="5">
    <source>
        <dbReference type="EMBL" id="CUO66940.1"/>
    </source>
</evidence>
<dbReference type="SUPFAM" id="SSF46894">
    <property type="entry name" value="C-terminal effector domain of the bipartite response regulators"/>
    <property type="match status" value="1"/>
</dbReference>
<dbReference type="PANTHER" id="PTHR44688:SF16">
    <property type="entry name" value="DNA-BINDING TRANSCRIPTIONAL ACTIVATOR DEVR_DOSR"/>
    <property type="match status" value="1"/>
</dbReference>
<dbReference type="GO" id="GO:0006355">
    <property type="term" value="P:regulation of DNA-templated transcription"/>
    <property type="evidence" value="ECO:0007669"/>
    <property type="project" value="InterPro"/>
</dbReference>
<reference evidence="5 6" key="1">
    <citation type="submission" date="2015-09" db="EMBL/GenBank/DDBJ databases">
        <authorList>
            <consortium name="Pathogen Informatics"/>
        </authorList>
    </citation>
    <scope>NUCLEOTIDE SEQUENCE [LARGE SCALE GENOMIC DNA]</scope>
    <source>
        <strain evidence="5 6">2789STDY5834876</strain>
    </source>
</reference>
<dbReference type="PANTHER" id="PTHR44688">
    <property type="entry name" value="DNA-BINDING TRANSCRIPTIONAL ACTIVATOR DEVR_DOSR"/>
    <property type="match status" value="1"/>
</dbReference>